<comment type="caution">
    <text evidence="1">The sequence shown here is derived from an EMBL/GenBank/DDBJ whole genome shotgun (WGS) entry which is preliminary data.</text>
</comment>
<organism evidence="1 2">
    <name type="scientific">Nocardioides zeae</name>
    <dbReference type="NCBI Taxonomy" id="1457234"/>
    <lineage>
        <taxon>Bacteria</taxon>
        <taxon>Bacillati</taxon>
        <taxon>Actinomycetota</taxon>
        <taxon>Actinomycetes</taxon>
        <taxon>Propionibacteriales</taxon>
        <taxon>Nocardioidaceae</taxon>
        <taxon>Nocardioides</taxon>
    </lineage>
</organism>
<proteinExistence type="predicted"/>
<dbReference type="Proteomes" id="UP000468687">
    <property type="component" value="Unassembled WGS sequence"/>
</dbReference>
<gene>
    <name evidence="1" type="ORF">G3T38_10320</name>
</gene>
<name>A0A6P0HIY2_9ACTN</name>
<accession>A0A6P0HIY2</accession>
<dbReference type="EMBL" id="JAAGXA010000006">
    <property type="protein sequence ID" value="NEN78672.1"/>
    <property type="molecule type" value="Genomic_DNA"/>
</dbReference>
<evidence type="ECO:0000313" key="1">
    <source>
        <dbReference type="EMBL" id="NEN78672.1"/>
    </source>
</evidence>
<dbReference type="RefSeq" id="WP_163772218.1">
    <property type="nucleotide sequence ID" value="NZ_JAAGXA010000006.1"/>
</dbReference>
<evidence type="ECO:0000313" key="2">
    <source>
        <dbReference type="Proteomes" id="UP000468687"/>
    </source>
</evidence>
<protein>
    <submittedName>
        <fullName evidence="1">Uncharacterized protein</fullName>
    </submittedName>
</protein>
<keyword evidence="2" id="KW-1185">Reference proteome</keyword>
<sequence length="192" mass="20217">MRIRSAVSVGVLSAFGLGAGWAVIGPSAGAERAGEDENSTPHFNTASEMQAEYQEALGNPVLEMPPGVEIPAPSAVNGAEQSRSAGGADYSLYEGGFGEMAAANMWRCAWEVELLTAVEADDVPRVNSAAVQLHSFYDLPVAKANFVDPGELWYQEVVVSAVEGDQTQLRDEISINCSADLAAQAEARGLLD</sequence>
<dbReference type="AlphaFoldDB" id="A0A6P0HIY2"/>
<reference evidence="1 2" key="1">
    <citation type="journal article" date="2014" name="Int. J. Syst. Evol. Microbiol.">
        <title>Nocardioides zeae sp. nov., isolated from the stem of Zea mays.</title>
        <authorList>
            <person name="Glaeser S.P."/>
            <person name="McInroy J.A."/>
            <person name="Busse H.J."/>
            <person name="Kampfer P."/>
        </authorList>
    </citation>
    <scope>NUCLEOTIDE SEQUENCE [LARGE SCALE GENOMIC DNA]</scope>
    <source>
        <strain evidence="1 2">JCM 30728</strain>
    </source>
</reference>